<evidence type="ECO:0000313" key="2">
    <source>
        <dbReference type="Proteomes" id="UP001152888"/>
    </source>
</evidence>
<organism evidence="1 2">
    <name type="scientific">Acanthoscelides obtectus</name>
    <name type="common">Bean weevil</name>
    <name type="synonym">Bruchus obtectus</name>
    <dbReference type="NCBI Taxonomy" id="200917"/>
    <lineage>
        <taxon>Eukaryota</taxon>
        <taxon>Metazoa</taxon>
        <taxon>Ecdysozoa</taxon>
        <taxon>Arthropoda</taxon>
        <taxon>Hexapoda</taxon>
        <taxon>Insecta</taxon>
        <taxon>Pterygota</taxon>
        <taxon>Neoptera</taxon>
        <taxon>Endopterygota</taxon>
        <taxon>Coleoptera</taxon>
        <taxon>Polyphaga</taxon>
        <taxon>Cucujiformia</taxon>
        <taxon>Chrysomeloidea</taxon>
        <taxon>Chrysomelidae</taxon>
        <taxon>Bruchinae</taxon>
        <taxon>Bruchini</taxon>
        <taxon>Acanthoscelides</taxon>
    </lineage>
</organism>
<gene>
    <name evidence="1" type="ORF">ACAOBT_LOCUS19187</name>
</gene>
<accession>A0A9P0LAZ9</accession>
<protein>
    <submittedName>
        <fullName evidence="1">Uncharacterized protein</fullName>
    </submittedName>
</protein>
<dbReference type="AlphaFoldDB" id="A0A9P0LAZ9"/>
<comment type="caution">
    <text evidence="1">The sequence shown here is derived from an EMBL/GenBank/DDBJ whole genome shotgun (WGS) entry which is preliminary data.</text>
</comment>
<name>A0A9P0LAZ9_ACAOB</name>
<sequence length="29" mass="3624">MTFDDYNFHHSNYKNIQSFIVTYFTMVFI</sequence>
<dbReference type="EMBL" id="CAKOFQ010007069">
    <property type="protein sequence ID" value="CAH1989699.1"/>
    <property type="molecule type" value="Genomic_DNA"/>
</dbReference>
<evidence type="ECO:0000313" key="1">
    <source>
        <dbReference type="EMBL" id="CAH1989699.1"/>
    </source>
</evidence>
<keyword evidence="2" id="KW-1185">Reference proteome</keyword>
<reference evidence="1" key="1">
    <citation type="submission" date="2022-03" db="EMBL/GenBank/DDBJ databases">
        <authorList>
            <person name="Sayadi A."/>
        </authorList>
    </citation>
    <scope>NUCLEOTIDE SEQUENCE</scope>
</reference>
<dbReference type="Proteomes" id="UP001152888">
    <property type="component" value="Unassembled WGS sequence"/>
</dbReference>
<proteinExistence type="predicted"/>